<dbReference type="AlphaFoldDB" id="A0A6J4LQ02"/>
<evidence type="ECO:0000256" key="1">
    <source>
        <dbReference type="SAM" id="MobiDB-lite"/>
    </source>
</evidence>
<protein>
    <submittedName>
        <fullName evidence="2">Uncharacterized protein</fullName>
    </submittedName>
</protein>
<feature type="region of interest" description="Disordered" evidence="1">
    <location>
        <begin position="1"/>
        <end position="205"/>
    </location>
</feature>
<evidence type="ECO:0000313" key="2">
    <source>
        <dbReference type="EMBL" id="CAA9338184.1"/>
    </source>
</evidence>
<feature type="compositionally biased region" description="Basic residues" evidence="1">
    <location>
        <begin position="32"/>
        <end position="42"/>
    </location>
</feature>
<accession>A0A6J4LQ02</accession>
<feature type="non-terminal residue" evidence="2">
    <location>
        <position position="1"/>
    </location>
</feature>
<feature type="non-terminal residue" evidence="2">
    <location>
        <position position="205"/>
    </location>
</feature>
<feature type="compositionally biased region" description="Low complexity" evidence="1">
    <location>
        <begin position="68"/>
        <end position="79"/>
    </location>
</feature>
<dbReference type="EMBL" id="CADCUH010000076">
    <property type="protein sequence ID" value="CAA9338184.1"/>
    <property type="molecule type" value="Genomic_DNA"/>
</dbReference>
<proteinExistence type="predicted"/>
<name>A0A6J4LQ02_9ACTN</name>
<sequence length="205" mass="22411">VRVHQRRTGASASAQLAGRRRRRPAQPDHGGRCPRAHRRRRRPADGRAARGADRGVARPAAHHHRAAARAAAGGARPRLAGGGLPRPRDPDRRRAHRLRRGPRAAPRRPRARRARARGDAAAVRGACRRRGGPRPSRGTPARGRPGPHRGARGRARDPPGRGGGRARDLGAWWPGGRHRRRPPRLGGPRPVGRRLRHQAPAPPRL</sequence>
<gene>
    <name evidence="2" type="ORF">AVDCRST_MAG36-1273</name>
</gene>
<feature type="compositionally biased region" description="Basic and acidic residues" evidence="1">
    <location>
        <begin position="43"/>
        <end position="56"/>
    </location>
</feature>
<organism evidence="2">
    <name type="scientific">uncultured Nocardioidaceae bacterium</name>
    <dbReference type="NCBI Taxonomy" id="253824"/>
    <lineage>
        <taxon>Bacteria</taxon>
        <taxon>Bacillati</taxon>
        <taxon>Actinomycetota</taxon>
        <taxon>Actinomycetes</taxon>
        <taxon>Propionibacteriales</taxon>
        <taxon>Nocardioidaceae</taxon>
        <taxon>environmental samples</taxon>
    </lineage>
</organism>
<feature type="compositionally biased region" description="Basic residues" evidence="1">
    <location>
        <begin position="93"/>
        <end position="115"/>
    </location>
</feature>
<reference evidence="2" key="1">
    <citation type="submission" date="2020-02" db="EMBL/GenBank/DDBJ databases">
        <authorList>
            <person name="Meier V. D."/>
        </authorList>
    </citation>
    <scope>NUCLEOTIDE SEQUENCE</scope>
    <source>
        <strain evidence="2">AVDCRST_MAG36</strain>
    </source>
</reference>
<feature type="compositionally biased region" description="Low complexity" evidence="1">
    <location>
        <begin position="133"/>
        <end position="144"/>
    </location>
</feature>